<dbReference type="RefSeq" id="WP_252440376.1">
    <property type="nucleotide sequence ID" value="NZ_JAGSOV010000039.1"/>
</dbReference>
<dbReference type="Pfam" id="PF00486">
    <property type="entry name" value="Trans_reg_C"/>
    <property type="match status" value="1"/>
</dbReference>
<dbReference type="PROSITE" id="PS51755">
    <property type="entry name" value="OMPR_PHOB"/>
    <property type="match status" value="1"/>
</dbReference>
<accession>A0ABT1A226</accession>
<comment type="caution">
    <text evidence="5">The sequence shown here is derived from an EMBL/GenBank/DDBJ whole genome shotgun (WGS) entry which is preliminary data.</text>
</comment>
<evidence type="ECO:0000313" key="6">
    <source>
        <dbReference type="Proteomes" id="UP001165283"/>
    </source>
</evidence>
<dbReference type="SUPFAM" id="SSF46894">
    <property type="entry name" value="C-terminal effector domain of the bipartite response regulators"/>
    <property type="match status" value="1"/>
</dbReference>
<reference evidence="5" key="1">
    <citation type="submission" date="2021-04" db="EMBL/GenBank/DDBJ databases">
        <title>Pseudonocardia sp. nov., isolated from sandy soil of mangrove forest.</title>
        <authorList>
            <person name="Zan Z."/>
            <person name="Huang R."/>
            <person name="Liu W."/>
        </authorList>
    </citation>
    <scope>NUCLEOTIDE SEQUENCE</scope>
    <source>
        <strain evidence="5">S2-4</strain>
    </source>
</reference>
<feature type="domain" description="OmpR/PhoB-type" evidence="4">
    <location>
        <begin position="1"/>
        <end position="101"/>
    </location>
</feature>
<proteinExistence type="predicted"/>
<dbReference type="InterPro" id="IPR001867">
    <property type="entry name" value="OmpR/PhoB-type_DNA-bd"/>
</dbReference>
<dbReference type="Proteomes" id="UP001165283">
    <property type="component" value="Unassembled WGS sequence"/>
</dbReference>
<evidence type="ECO:0000259" key="4">
    <source>
        <dbReference type="PROSITE" id="PS51755"/>
    </source>
</evidence>
<keyword evidence="1 2" id="KW-0238">DNA-binding</keyword>
<dbReference type="InterPro" id="IPR016032">
    <property type="entry name" value="Sig_transdc_resp-reg_C-effctor"/>
</dbReference>
<dbReference type="InterPro" id="IPR051677">
    <property type="entry name" value="AfsR-DnrI-RedD_regulator"/>
</dbReference>
<feature type="DNA-binding region" description="OmpR/PhoB-type" evidence="2">
    <location>
        <begin position="1"/>
        <end position="101"/>
    </location>
</feature>
<sequence length="106" mass="11340">MVSAVGVHDLGPLELSVDGSRSRIRGRQMAVVLASLAMNANRVGPVDALIDALWGEEASTGAWSTLDSHVFRLREQLEPDRPAGTAPSVLLKQSNGHQLVDGTQQR</sequence>
<feature type="region of interest" description="Disordered" evidence="3">
    <location>
        <begin position="78"/>
        <end position="106"/>
    </location>
</feature>
<feature type="compositionally biased region" description="Polar residues" evidence="3">
    <location>
        <begin position="91"/>
        <end position="106"/>
    </location>
</feature>
<dbReference type="PANTHER" id="PTHR35807:SF1">
    <property type="entry name" value="TRANSCRIPTIONAL REGULATOR REDD"/>
    <property type="match status" value="1"/>
</dbReference>
<protein>
    <submittedName>
        <fullName evidence="5">Helix-turn-helix domain-containing protein</fullName>
    </submittedName>
</protein>
<dbReference type="EMBL" id="JAGSOV010000039">
    <property type="protein sequence ID" value="MCO1657056.1"/>
    <property type="molecule type" value="Genomic_DNA"/>
</dbReference>
<dbReference type="InterPro" id="IPR036388">
    <property type="entry name" value="WH-like_DNA-bd_sf"/>
</dbReference>
<evidence type="ECO:0000256" key="1">
    <source>
        <dbReference type="ARBA" id="ARBA00023125"/>
    </source>
</evidence>
<gene>
    <name evidence="5" type="ORF">KDL28_18505</name>
</gene>
<evidence type="ECO:0000256" key="2">
    <source>
        <dbReference type="PROSITE-ProRule" id="PRU01091"/>
    </source>
</evidence>
<dbReference type="Gene3D" id="1.10.10.10">
    <property type="entry name" value="Winged helix-like DNA-binding domain superfamily/Winged helix DNA-binding domain"/>
    <property type="match status" value="1"/>
</dbReference>
<evidence type="ECO:0000313" key="5">
    <source>
        <dbReference type="EMBL" id="MCO1657056.1"/>
    </source>
</evidence>
<name>A0ABT1A226_9PSEU</name>
<organism evidence="5 6">
    <name type="scientific">Pseudonocardia humida</name>
    <dbReference type="NCBI Taxonomy" id="2800819"/>
    <lineage>
        <taxon>Bacteria</taxon>
        <taxon>Bacillati</taxon>
        <taxon>Actinomycetota</taxon>
        <taxon>Actinomycetes</taxon>
        <taxon>Pseudonocardiales</taxon>
        <taxon>Pseudonocardiaceae</taxon>
        <taxon>Pseudonocardia</taxon>
    </lineage>
</organism>
<evidence type="ECO:0000256" key="3">
    <source>
        <dbReference type="SAM" id="MobiDB-lite"/>
    </source>
</evidence>
<keyword evidence="6" id="KW-1185">Reference proteome</keyword>
<dbReference type="PANTHER" id="PTHR35807">
    <property type="entry name" value="TRANSCRIPTIONAL REGULATOR REDD-RELATED"/>
    <property type="match status" value="1"/>
</dbReference>